<dbReference type="InterPro" id="IPR036291">
    <property type="entry name" value="NAD(P)-bd_dom_sf"/>
</dbReference>
<dbReference type="EC" id="5.1.3.2" evidence="5"/>
<evidence type="ECO:0000256" key="10">
    <source>
        <dbReference type="ARBA" id="ARBA00031367"/>
    </source>
</evidence>
<evidence type="ECO:0000256" key="11">
    <source>
        <dbReference type="ARBA" id="ARBA00033067"/>
    </source>
</evidence>
<evidence type="ECO:0000259" key="12">
    <source>
        <dbReference type="Pfam" id="PF01370"/>
    </source>
</evidence>
<evidence type="ECO:0000256" key="3">
    <source>
        <dbReference type="ARBA" id="ARBA00004947"/>
    </source>
</evidence>
<dbReference type="Pfam" id="PF01370">
    <property type="entry name" value="Epimerase"/>
    <property type="match status" value="1"/>
</dbReference>
<keyword evidence="14" id="KW-1185">Reference proteome</keyword>
<protein>
    <recommendedName>
        <fullName evidence="6">UDP-glucose 4-epimerase</fullName>
        <ecNumber evidence="5">5.1.3.2</ecNumber>
    </recommendedName>
    <alternativeName>
        <fullName evidence="11">Galactowaldenase</fullName>
    </alternativeName>
    <alternativeName>
        <fullName evidence="10">UDP-galactose 4-epimerase</fullName>
    </alternativeName>
</protein>
<evidence type="ECO:0000313" key="14">
    <source>
        <dbReference type="Proteomes" id="UP000288024"/>
    </source>
</evidence>
<evidence type="ECO:0000313" key="13">
    <source>
        <dbReference type="EMBL" id="RVT67327.1"/>
    </source>
</evidence>
<evidence type="ECO:0000256" key="6">
    <source>
        <dbReference type="ARBA" id="ARBA00018569"/>
    </source>
</evidence>
<evidence type="ECO:0000256" key="5">
    <source>
        <dbReference type="ARBA" id="ARBA00013189"/>
    </source>
</evidence>
<comment type="caution">
    <text evidence="13">The sequence shown here is derived from an EMBL/GenBank/DDBJ whole genome shotgun (WGS) entry which is preliminary data.</text>
</comment>
<dbReference type="GO" id="GO:0005829">
    <property type="term" value="C:cytosol"/>
    <property type="evidence" value="ECO:0007669"/>
    <property type="project" value="TreeGrafter"/>
</dbReference>
<keyword evidence="8" id="KW-0119">Carbohydrate metabolism</keyword>
<comment type="catalytic activity">
    <reaction evidence="1">
        <text>UDP-alpha-D-glucose = UDP-alpha-D-galactose</text>
        <dbReference type="Rhea" id="RHEA:22168"/>
        <dbReference type="ChEBI" id="CHEBI:58885"/>
        <dbReference type="ChEBI" id="CHEBI:66914"/>
        <dbReference type="EC" id="5.1.3.2"/>
    </reaction>
</comment>
<dbReference type="PANTHER" id="PTHR43725:SF47">
    <property type="entry name" value="UDP-GLUCOSE 4-EPIMERASE"/>
    <property type="match status" value="1"/>
</dbReference>
<dbReference type="InterPro" id="IPR001509">
    <property type="entry name" value="Epimerase_deHydtase"/>
</dbReference>
<dbReference type="Proteomes" id="UP000288024">
    <property type="component" value="Unassembled WGS sequence"/>
</dbReference>
<comment type="cofactor">
    <cofactor evidence="2">
        <name>NAD(+)</name>
        <dbReference type="ChEBI" id="CHEBI:57540"/>
    </cofactor>
</comment>
<comment type="similarity">
    <text evidence="4">Belongs to the NAD(P)-dependent epimerase/dehydratase family.</text>
</comment>
<evidence type="ECO:0000256" key="2">
    <source>
        <dbReference type="ARBA" id="ARBA00001911"/>
    </source>
</evidence>
<organism evidence="13 14">
    <name type="scientific">Niallia taxi</name>
    <dbReference type="NCBI Taxonomy" id="2499688"/>
    <lineage>
        <taxon>Bacteria</taxon>
        <taxon>Bacillati</taxon>
        <taxon>Bacillota</taxon>
        <taxon>Bacilli</taxon>
        <taxon>Bacillales</taxon>
        <taxon>Bacillaceae</taxon>
        <taxon>Niallia</taxon>
    </lineage>
</organism>
<dbReference type="PANTHER" id="PTHR43725">
    <property type="entry name" value="UDP-GLUCOSE 4-EPIMERASE"/>
    <property type="match status" value="1"/>
</dbReference>
<dbReference type="Gene3D" id="3.40.50.720">
    <property type="entry name" value="NAD(P)-binding Rossmann-like Domain"/>
    <property type="match status" value="1"/>
</dbReference>
<dbReference type="GO" id="GO:0006012">
    <property type="term" value="P:galactose metabolic process"/>
    <property type="evidence" value="ECO:0007669"/>
    <property type="project" value="UniProtKB-KW"/>
</dbReference>
<evidence type="ECO:0000256" key="4">
    <source>
        <dbReference type="ARBA" id="ARBA00007637"/>
    </source>
</evidence>
<gene>
    <name evidence="13" type="ORF">EM808_02280</name>
</gene>
<comment type="pathway">
    <text evidence="3">Carbohydrate metabolism; galactose metabolism.</text>
</comment>
<name>A0A3S3SN42_9BACI</name>
<evidence type="ECO:0000256" key="1">
    <source>
        <dbReference type="ARBA" id="ARBA00000083"/>
    </source>
</evidence>
<dbReference type="EMBL" id="RZTZ01000001">
    <property type="protein sequence ID" value="RVT67327.1"/>
    <property type="molecule type" value="Genomic_DNA"/>
</dbReference>
<dbReference type="SUPFAM" id="SSF51735">
    <property type="entry name" value="NAD(P)-binding Rossmann-fold domains"/>
    <property type="match status" value="1"/>
</dbReference>
<evidence type="ECO:0000256" key="9">
    <source>
        <dbReference type="ARBA" id="ARBA00023235"/>
    </source>
</evidence>
<dbReference type="GO" id="GO:0003978">
    <property type="term" value="F:UDP-glucose 4-epimerase activity"/>
    <property type="evidence" value="ECO:0007669"/>
    <property type="project" value="UniProtKB-EC"/>
</dbReference>
<feature type="domain" description="NAD-dependent epimerase/dehydratase" evidence="12">
    <location>
        <begin position="4"/>
        <end position="72"/>
    </location>
</feature>
<evidence type="ECO:0000256" key="8">
    <source>
        <dbReference type="ARBA" id="ARBA00023144"/>
    </source>
</evidence>
<dbReference type="AlphaFoldDB" id="A0A3S3SN42"/>
<dbReference type="RefSeq" id="WP_127735215.1">
    <property type="nucleotide sequence ID" value="NZ_RZTZ01000001.1"/>
</dbReference>
<keyword evidence="9" id="KW-0413">Isomerase</keyword>
<reference evidence="13 14" key="1">
    <citation type="submission" date="2019-01" db="EMBL/GenBank/DDBJ databases">
        <title>Bacillus sp. M5HDSG1-1, whole genome shotgun sequence.</title>
        <authorList>
            <person name="Tuo L."/>
        </authorList>
    </citation>
    <scope>NUCLEOTIDE SEQUENCE [LARGE SCALE GENOMIC DNA]</scope>
    <source>
        <strain evidence="13 14">M5HDSG1-1</strain>
    </source>
</reference>
<sequence>MKNALVIGGTRFFGVHLVETLLERGMEVTVATRGKMADSFGDRVKRIAFDRSDLANFKEAFQDTKWDAIYDQICYSAQDALDAIEVFNDKTDKYILTSTLSVYDSSSELLKEEDFNPYIYPIEVKPTKEVTYKEGKRQAEAVFFQKAAFQTVAVRIPIVVGVNDYTQRLKFHTDKVTSEQEIYLPNPDAAMGFIDEKEAGQFIAWAGVKGIEGPVNACADGIITLSELLVLIEKSAGKSAQLAIEKNNENASPYGIESFWAMSNDKAKNLGFHFSNLHEWLPSLIEYLVKNPSK</sequence>
<keyword evidence="7" id="KW-0520">NAD</keyword>
<accession>A0A3S3SN42</accession>
<evidence type="ECO:0000256" key="7">
    <source>
        <dbReference type="ARBA" id="ARBA00023027"/>
    </source>
</evidence>
<proteinExistence type="inferred from homology"/>
<keyword evidence="8" id="KW-0299">Galactose metabolism</keyword>